<proteinExistence type="predicted"/>
<evidence type="ECO:0000313" key="1">
    <source>
        <dbReference type="EMBL" id="OXM53757.1"/>
    </source>
</evidence>
<accession>A0A229S499</accession>
<organism evidence="1 2">
    <name type="scientific">Amycolatopsis thailandensis</name>
    <dbReference type="NCBI Taxonomy" id="589330"/>
    <lineage>
        <taxon>Bacteria</taxon>
        <taxon>Bacillati</taxon>
        <taxon>Actinomycetota</taxon>
        <taxon>Actinomycetes</taxon>
        <taxon>Pseudonocardiales</taxon>
        <taxon>Pseudonocardiaceae</taxon>
        <taxon>Amycolatopsis</taxon>
    </lineage>
</organism>
<sequence length="132" mass="14197">MPYRAPAPCTVPGCGEPAPGGGRCAEHAQQAAARRRLDPAQQGYRTAGHRAFRAAVLDRDPVCRCTDAGCTGHPGRPCVQPSTVADHWPVTRRALVRQGLDPDRPEHGRGLCQPCHNRYTARDPVTRGGGTR</sequence>
<dbReference type="Proteomes" id="UP000215223">
    <property type="component" value="Unassembled WGS sequence"/>
</dbReference>
<dbReference type="EMBL" id="NMQT01000073">
    <property type="protein sequence ID" value="OXM53757.1"/>
    <property type="molecule type" value="Genomic_DNA"/>
</dbReference>
<dbReference type="AlphaFoldDB" id="A0A229S499"/>
<dbReference type="OrthoDB" id="3234360at2"/>
<name>A0A229S499_9PSEU</name>
<protein>
    <submittedName>
        <fullName evidence="1">Holin</fullName>
    </submittedName>
</protein>
<reference evidence="1 2" key="1">
    <citation type="submission" date="2017-07" db="EMBL/GenBank/DDBJ databases">
        <title>Amycolatopsis thailandensis Genome sequencing and assembly.</title>
        <authorList>
            <person name="Kaur N."/>
            <person name="Mayilraj S."/>
        </authorList>
    </citation>
    <scope>NUCLEOTIDE SEQUENCE [LARGE SCALE GENOMIC DNA]</scope>
    <source>
        <strain evidence="1 2">JCM 16380</strain>
    </source>
</reference>
<keyword evidence="2" id="KW-1185">Reference proteome</keyword>
<comment type="caution">
    <text evidence="1">The sequence shown here is derived from an EMBL/GenBank/DDBJ whole genome shotgun (WGS) entry which is preliminary data.</text>
</comment>
<gene>
    <name evidence="1" type="ORF">CFP71_21330</name>
</gene>
<evidence type="ECO:0000313" key="2">
    <source>
        <dbReference type="Proteomes" id="UP000215223"/>
    </source>
</evidence>